<name>A0ABT2CZX7_9BURK</name>
<organism evidence="1 2">
    <name type="scientific">Massilia terrae</name>
    <dbReference type="NCBI Taxonomy" id="1811224"/>
    <lineage>
        <taxon>Bacteria</taxon>
        <taxon>Pseudomonadati</taxon>
        <taxon>Pseudomonadota</taxon>
        <taxon>Betaproteobacteria</taxon>
        <taxon>Burkholderiales</taxon>
        <taxon>Oxalobacteraceae</taxon>
        <taxon>Telluria group</taxon>
        <taxon>Massilia</taxon>
    </lineage>
</organism>
<accession>A0ABT2CZX7</accession>
<dbReference type="InterPro" id="IPR007922">
    <property type="entry name" value="DciA-like"/>
</dbReference>
<dbReference type="Proteomes" id="UP001204621">
    <property type="component" value="Unassembled WGS sequence"/>
</dbReference>
<keyword evidence="2" id="KW-1185">Reference proteome</keyword>
<sequence length="166" mass="18305">MQFLSRNQRPVHIFGTRNNQTSHGATDFLRANERLAALLPAAMRMGRLQGDCAAALPAMFEHCDVISFSDGALVLAVPSSALAARLKQQLMKLQATLQQRGWQVDSIKLKVQVTRALTPEPLLRKLELPPLAVDAFEQLGETLEQSPQNEKLIAAIRSLAAKRRQG</sequence>
<dbReference type="RefSeq" id="WP_258812727.1">
    <property type="nucleotide sequence ID" value="NZ_JANUGU010000005.1"/>
</dbReference>
<evidence type="ECO:0000313" key="1">
    <source>
        <dbReference type="EMBL" id="MCS0659538.1"/>
    </source>
</evidence>
<proteinExistence type="predicted"/>
<protein>
    <submittedName>
        <fullName evidence="1">DUF721 domain-containing protein</fullName>
    </submittedName>
</protein>
<comment type="caution">
    <text evidence="1">The sequence shown here is derived from an EMBL/GenBank/DDBJ whole genome shotgun (WGS) entry which is preliminary data.</text>
</comment>
<reference evidence="1 2" key="1">
    <citation type="submission" date="2022-08" db="EMBL/GenBank/DDBJ databases">
        <title>Reclassification of Massilia species as members of the genera Telluria, Duganella, Pseudoduganella, Mokoshia gen. nov. and Zemynaea gen. nov. using orthogonal and non-orthogonal genome-based approaches.</title>
        <authorList>
            <person name="Bowman J.P."/>
        </authorList>
    </citation>
    <scope>NUCLEOTIDE SEQUENCE [LARGE SCALE GENOMIC DNA]</scope>
    <source>
        <strain evidence="1 2">JCM 31606</strain>
    </source>
</reference>
<gene>
    <name evidence="1" type="ORF">NX778_15825</name>
</gene>
<dbReference type="EMBL" id="JANUGU010000005">
    <property type="protein sequence ID" value="MCS0659538.1"/>
    <property type="molecule type" value="Genomic_DNA"/>
</dbReference>
<evidence type="ECO:0000313" key="2">
    <source>
        <dbReference type="Proteomes" id="UP001204621"/>
    </source>
</evidence>
<dbReference type="Pfam" id="PF05258">
    <property type="entry name" value="DciA"/>
    <property type="match status" value="1"/>
</dbReference>